<organism evidence="5 6">
    <name type="scientific">Cognatiluteimonas weifangensis</name>
    <dbReference type="NCBI Taxonomy" id="2303539"/>
    <lineage>
        <taxon>Bacteria</taxon>
        <taxon>Pseudomonadati</taxon>
        <taxon>Pseudomonadota</taxon>
        <taxon>Gammaproteobacteria</taxon>
        <taxon>Lysobacterales</taxon>
        <taxon>Lysobacteraceae</taxon>
        <taxon>Cognatiluteimonas</taxon>
    </lineage>
</organism>
<protein>
    <submittedName>
        <fullName evidence="5">GFA family protein</fullName>
    </submittedName>
</protein>
<comment type="similarity">
    <text evidence="1">Belongs to the Gfa family.</text>
</comment>
<accession>A0A372DJG5</accession>
<dbReference type="PROSITE" id="PS51891">
    <property type="entry name" value="CENP_V_GFA"/>
    <property type="match status" value="1"/>
</dbReference>
<comment type="caution">
    <text evidence="5">The sequence shown here is derived from an EMBL/GenBank/DDBJ whole genome shotgun (WGS) entry which is preliminary data.</text>
</comment>
<reference evidence="5 6" key="1">
    <citation type="submission" date="2018-08" db="EMBL/GenBank/DDBJ databases">
        <title>Lysobacter weifangensis sp. nov., a new member of the family 'Xanthomonadaceae', isolated from soil in a farmland.</title>
        <authorList>
            <person name="Zhao H."/>
        </authorList>
    </citation>
    <scope>NUCLEOTIDE SEQUENCE [LARGE SCALE GENOMIC DNA]</scope>
    <source>
        <strain evidence="5 6">WF-2</strain>
    </source>
</reference>
<evidence type="ECO:0000259" key="4">
    <source>
        <dbReference type="PROSITE" id="PS51891"/>
    </source>
</evidence>
<dbReference type="InterPro" id="IPR006913">
    <property type="entry name" value="CENP-V/GFA"/>
</dbReference>
<keyword evidence="2" id="KW-0479">Metal-binding</keyword>
<name>A0A372DJG5_9GAMM</name>
<dbReference type="OrthoDB" id="9805575at2"/>
<keyword evidence="6" id="KW-1185">Reference proteome</keyword>
<evidence type="ECO:0000313" key="5">
    <source>
        <dbReference type="EMBL" id="RFP59442.1"/>
    </source>
</evidence>
<sequence>MTHAGSCHCGRIAFTLEGEIHEAIDCNCSLCRRRGALLAFFPRAALTLTSQEGDCGTYRFNTERIAHHFCPTCGIAPFSEAVHPKTGAPMVAVNVRCLPDVDLATLQVKQVDGASL</sequence>
<evidence type="ECO:0000313" key="6">
    <source>
        <dbReference type="Proteomes" id="UP000262917"/>
    </source>
</evidence>
<dbReference type="GO" id="GO:0016846">
    <property type="term" value="F:carbon-sulfur lyase activity"/>
    <property type="evidence" value="ECO:0007669"/>
    <property type="project" value="InterPro"/>
</dbReference>
<dbReference type="Pfam" id="PF04828">
    <property type="entry name" value="GFA"/>
    <property type="match status" value="1"/>
</dbReference>
<evidence type="ECO:0000256" key="1">
    <source>
        <dbReference type="ARBA" id="ARBA00005495"/>
    </source>
</evidence>
<dbReference type="GO" id="GO:0046872">
    <property type="term" value="F:metal ion binding"/>
    <property type="evidence" value="ECO:0007669"/>
    <property type="project" value="UniProtKB-KW"/>
</dbReference>
<dbReference type="Proteomes" id="UP000262917">
    <property type="component" value="Unassembled WGS sequence"/>
</dbReference>
<dbReference type="Gene3D" id="2.170.150.70">
    <property type="match status" value="1"/>
</dbReference>
<dbReference type="PANTHER" id="PTHR28620:SF1">
    <property type="entry name" value="CENP-V_GFA DOMAIN-CONTAINING PROTEIN"/>
    <property type="match status" value="1"/>
</dbReference>
<feature type="domain" description="CENP-V/GFA" evidence="4">
    <location>
        <begin position="3"/>
        <end position="116"/>
    </location>
</feature>
<dbReference type="PANTHER" id="PTHR28620">
    <property type="entry name" value="CENTROMERE PROTEIN V"/>
    <property type="match status" value="1"/>
</dbReference>
<dbReference type="SUPFAM" id="SSF51316">
    <property type="entry name" value="Mss4-like"/>
    <property type="match status" value="1"/>
</dbReference>
<dbReference type="EMBL" id="QVPD01000012">
    <property type="protein sequence ID" value="RFP59442.1"/>
    <property type="molecule type" value="Genomic_DNA"/>
</dbReference>
<evidence type="ECO:0000256" key="3">
    <source>
        <dbReference type="ARBA" id="ARBA00022833"/>
    </source>
</evidence>
<gene>
    <name evidence="5" type="ORF">D0Y53_10770</name>
</gene>
<proteinExistence type="inferred from homology"/>
<dbReference type="RefSeq" id="WP_117203329.1">
    <property type="nucleotide sequence ID" value="NZ_JBHTBK010000029.1"/>
</dbReference>
<dbReference type="AlphaFoldDB" id="A0A372DJG5"/>
<keyword evidence="3" id="KW-0862">Zinc</keyword>
<dbReference type="InterPro" id="IPR011057">
    <property type="entry name" value="Mss4-like_sf"/>
</dbReference>
<dbReference type="InterPro" id="IPR052355">
    <property type="entry name" value="CENP-V-like"/>
</dbReference>
<evidence type="ECO:0000256" key="2">
    <source>
        <dbReference type="ARBA" id="ARBA00022723"/>
    </source>
</evidence>